<gene>
    <name evidence="2" type="ordered locus">Halru_0461</name>
</gene>
<dbReference type="GO" id="GO:0003676">
    <property type="term" value="F:nucleic acid binding"/>
    <property type="evidence" value="ECO:0007669"/>
    <property type="project" value="InterPro"/>
</dbReference>
<dbReference type="EMBL" id="CP003050">
    <property type="protein sequence ID" value="AGB15097.1"/>
    <property type="molecule type" value="Genomic_DNA"/>
</dbReference>
<evidence type="ECO:0000259" key="1">
    <source>
        <dbReference type="Pfam" id="PF11645"/>
    </source>
</evidence>
<dbReference type="GeneID" id="14375769"/>
<dbReference type="Proteomes" id="UP000010846">
    <property type="component" value="Chromosome"/>
</dbReference>
<dbReference type="OrthoDB" id="350649at2157"/>
<dbReference type="InterPro" id="IPR021671">
    <property type="entry name" value="PD(D/E)XK_Endonuc"/>
</dbReference>
<evidence type="ECO:0000313" key="2">
    <source>
        <dbReference type="EMBL" id="AGB15097.1"/>
    </source>
</evidence>
<protein>
    <recommendedName>
        <fullName evidence="1">PD(D/E)XK endonuclease domain-containing protein</fullName>
    </recommendedName>
</protein>
<dbReference type="AlphaFoldDB" id="L0IAW2"/>
<evidence type="ECO:0000313" key="3">
    <source>
        <dbReference type="Proteomes" id="UP000010846"/>
    </source>
</evidence>
<reference evidence="2" key="1">
    <citation type="submission" date="2011-09" db="EMBL/GenBank/DDBJ databases">
        <title>Complete sequence of Halovivax ruber XH-70.</title>
        <authorList>
            <consortium name="US DOE Joint Genome Institute"/>
            <person name="Lucas S."/>
            <person name="Han J."/>
            <person name="Lapidus A."/>
            <person name="Cheng J.-F."/>
            <person name="Goodwin L."/>
            <person name="Pitluck S."/>
            <person name="Peters L."/>
            <person name="Mikhailova N."/>
            <person name="Davenport K."/>
            <person name="Detter J.C."/>
            <person name="Han C."/>
            <person name="Tapia R."/>
            <person name="Land M."/>
            <person name="Hauser L."/>
            <person name="Kyrpides N."/>
            <person name="Ivanova N."/>
            <person name="Pagani I."/>
            <person name="Sproer C."/>
            <person name="Anderson I."/>
            <person name="Woyke T."/>
        </authorList>
    </citation>
    <scope>NUCLEOTIDE SEQUENCE</scope>
    <source>
        <strain evidence="2">XH-70</strain>
    </source>
</reference>
<accession>L0IAW2</accession>
<proteinExistence type="predicted"/>
<keyword evidence="3" id="KW-1185">Reference proteome</keyword>
<dbReference type="HOGENOM" id="CLU_1821068_0_0_2"/>
<dbReference type="RefSeq" id="WP_015299786.1">
    <property type="nucleotide sequence ID" value="NC_019964.1"/>
</dbReference>
<dbReference type="Gene3D" id="3.40.1350.10">
    <property type="match status" value="1"/>
</dbReference>
<dbReference type="Pfam" id="PF11645">
    <property type="entry name" value="PDDEXK_5"/>
    <property type="match status" value="1"/>
</dbReference>
<name>L0IAW2_HALRX</name>
<organism evidence="2 3">
    <name type="scientific">Halovivax ruber (strain DSM 18193 / JCM 13892 / XH-70)</name>
    <dbReference type="NCBI Taxonomy" id="797302"/>
    <lineage>
        <taxon>Archaea</taxon>
        <taxon>Methanobacteriati</taxon>
        <taxon>Methanobacteriota</taxon>
        <taxon>Stenosarchaea group</taxon>
        <taxon>Halobacteria</taxon>
        <taxon>Halobacteriales</taxon>
        <taxon>Natrialbaceae</taxon>
        <taxon>Halovivax</taxon>
    </lineage>
</organism>
<dbReference type="InterPro" id="IPR011856">
    <property type="entry name" value="tRNA_endonuc-like_dom_sf"/>
</dbReference>
<feature type="domain" description="PD(D/E)XK endonuclease" evidence="1">
    <location>
        <begin position="1"/>
        <end position="131"/>
    </location>
</feature>
<dbReference type="eggNOG" id="arCOG10716">
    <property type="taxonomic scope" value="Archaea"/>
</dbReference>
<dbReference type="KEGG" id="hru:Halru_0461"/>
<sequence length="141" mass="15765">MNTKQVGDITEVRILAQLVAAGYSVSIPYGDNDPYDLLVDTGSSVLKVQCKTGWVEDDVIRFKTASKTTRDGSVTMVDYDDSIDAFAVYCDGQSEFYWMPVDEAGSKSTYLRLTEPEIDHPRVNRASKFTFSNRLPEMDAD</sequence>